<feature type="domain" description="RNA polymerase sigma factor 70 region 4 type 2" evidence="6">
    <location>
        <begin position="125"/>
        <end position="176"/>
    </location>
</feature>
<dbReference type="Pfam" id="PF08281">
    <property type="entry name" value="Sigma70_r4_2"/>
    <property type="match status" value="1"/>
</dbReference>
<comment type="similarity">
    <text evidence="1">Belongs to the sigma-70 factor family. ECF subfamily.</text>
</comment>
<dbReference type="NCBIfam" id="TIGR02985">
    <property type="entry name" value="Sig70_bacteroi1"/>
    <property type="match status" value="1"/>
</dbReference>
<dbReference type="Gene3D" id="1.10.10.10">
    <property type="entry name" value="Winged helix-like DNA-binding domain superfamily/Winged helix DNA-binding domain"/>
    <property type="match status" value="1"/>
</dbReference>
<dbReference type="InterPro" id="IPR013249">
    <property type="entry name" value="RNA_pol_sigma70_r4_t2"/>
</dbReference>
<dbReference type="NCBIfam" id="TIGR02937">
    <property type="entry name" value="sigma70-ECF"/>
    <property type="match status" value="1"/>
</dbReference>
<evidence type="ECO:0000259" key="5">
    <source>
        <dbReference type="Pfam" id="PF04542"/>
    </source>
</evidence>
<dbReference type="InterPro" id="IPR039425">
    <property type="entry name" value="RNA_pol_sigma-70-like"/>
</dbReference>
<dbReference type="Gene3D" id="1.10.1740.10">
    <property type="match status" value="1"/>
</dbReference>
<evidence type="ECO:0000313" key="8">
    <source>
        <dbReference type="Proteomes" id="UP000614460"/>
    </source>
</evidence>
<dbReference type="InterPro" id="IPR014327">
    <property type="entry name" value="RNA_pol_sigma70_bacteroid"/>
</dbReference>
<accession>A0A8H9G1K0</accession>
<dbReference type="InterPro" id="IPR013325">
    <property type="entry name" value="RNA_pol_sigma_r2"/>
</dbReference>
<evidence type="ECO:0000256" key="4">
    <source>
        <dbReference type="ARBA" id="ARBA00023163"/>
    </source>
</evidence>
<proteinExistence type="inferred from homology"/>
<dbReference type="RefSeq" id="WP_182498966.1">
    <property type="nucleotide sequence ID" value="NZ_BMKM01000002.1"/>
</dbReference>
<comment type="caution">
    <text evidence="7">The sequence shown here is derived from an EMBL/GenBank/DDBJ whole genome shotgun (WGS) entry which is preliminary data.</text>
</comment>
<reference evidence="7" key="1">
    <citation type="journal article" date="2014" name="Int. J. Syst. Evol. Microbiol.">
        <title>Complete genome sequence of Corynebacterium casei LMG S-19264T (=DSM 44701T), isolated from a smear-ripened cheese.</title>
        <authorList>
            <consortium name="US DOE Joint Genome Institute (JGI-PGF)"/>
            <person name="Walter F."/>
            <person name="Albersmeier A."/>
            <person name="Kalinowski J."/>
            <person name="Ruckert C."/>
        </authorList>
    </citation>
    <scope>NUCLEOTIDE SEQUENCE</scope>
    <source>
        <strain evidence="7">CGMCC 1.15966</strain>
    </source>
</reference>
<protein>
    <submittedName>
        <fullName evidence="7">DNA-directed RNA polymerase sigma-70 factor</fullName>
    </submittedName>
</protein>
<gene>
    <name evidence="7" type="ORF">GCM10011516_12860</name>
</gene>
<feature type="domain" description="RNA polymerase sigma-70 region 2" evidence="5">
    <location>
        <begin position="24"/>
        <end position="90"/>
    </location>
</feature>
<dbReference type="InterPro" id="IPR036388">
    <property type="entry name" value="WH-like_DNA-bd_sf"/>
</dbReference>
<evidence type="ECO:0000313" key="7">
    <source>
        <dbReference type="EMBL" id="GGE16559.1"/>
    </source>
</evidence>
<dbReference type="InterPro" id="IPR007627">
    <property type="entry name" value="RNA_pol_sigma70_r2"/>
</dbReference>
<keyword evidence="4" id="KW-0804">Transcription</keyword>
<dbReference type="Proteomes" id="UP000614460">
    <property type="component" value="Unassembled WGS sequence"/>
</dbReference>
<evidence type="ECO:0000256" key="1">
    <source>
        <dbReference type="ARBA" id="ARBA00010641"/>
    </source>
</evidence>
<dbReference type="EMBL" id="BMKM01000002">
    <property type="protein sequence ID" value="GGE16559.1"/>
    <property type="molecule type" value="Genomic_DNA"/>
</dbReference>
<keyword evidence="7" id="KW-0240">DNA-directed RNA polymerase</keyword>
<dbReference type="PANTHER" id="PTHR43133:SF46">
    <property type="entry name" value="RNA POLYMERASE SIGMA-70 FACTOR ECF SUBFAMILY"/>
    <property type="match status" value="1"/>
</dbReference>
<dbReference type="PANTHER" id="PTHR43133">
    <property type="entry name" value="RNA POLYMERASE ECF-TYPE SIGMA FACTO"/>
    <property type="match status" value="1"/>
</dbReference>
<evidence type="ECO:0000256" key="3">
    <source>
        <dbReference type="ARBA" id="ARBA00023082"/>
    </source>
</evidence>
<keyword evidence="2" id="KW-0805">Transcription regulation</keyword>
<dbReference type="Pfam" id="PF04542">
    <property type="entry name" value="Sigma70_r2"/>
    <property type="match status" value="1"/>
</dbReference>
<sequence length="199" mass="23362">MKNIDDKSLLIEISNGKESAFTELYRRYFIKLNAYLTRIYKSNESHASDILQEAFLRVWINRDRLSEIENFEAWIFKVVSTESLTFIRKEVKQKTKANNLKALYDNKDLQGFENPRFTELYEIKQLVQETILNMPERRREVYLLSREKGLSASEIAAELNISPNTVYNTLTSALKDIRKSLESQNFQITLLLLVTLKII</sequence>
<dbReference type="GO" id="GO:0016987">
    <property type="term" value="F:sigma factor activity"/>
    <property type="evidence" value="ECO:0007669"/>
    <property type="project" value="UniProtKB-KW"/>
</dbReference>
<dbReference type="GO" id="GO:0003677">
    <property type="term" value="F:DNA binding"/>
    <property type="evidence" value="ECO:0007669"/>
    <property type="project" value="InterPro"/>
</dbReference>
<keyword evidence="3" id="KW-0731">Sigma factor</keyword>
<reference evidence="7" key="2">
    <citation type="submission" date="2020-09" db="EMBL/GenBank/DDBJ databases">
        <authorList>
            <person name="Sun Q."/>
            <person name="Zhou Y."/>
        </authorList>
    </citation>
    <scope>NUCLEOTIDE SEQUENCE</scope>
    <source>
        <strain evidence="7">CGMCC 1.15966</strain>
    </source>
</reference>
<dbReference type="AlphaFoldDB" id="A0A8H9G1K0"/>
<dbReference type="GO" id="GO:0006352">
    <property type="term" value="P:DNA-templated transcription initiation"/>
    <property type="evidence" value="ECO:0007669"/>
    <property type="project" value="InterPro"/>
</dbReference>
<dbReference type="SUPFAM" id="SSF88946">
    <property type="entry name" value="Sigma2 domain of RNA polymerase sigma factors"/>
    <property type="match status" value="1"/>
</dbReference>
<dbReference type="CDD" id="cd06171">
    <property type="entry name" value="Sigma70_r4"/>
    <property type="match status" value="1"/>
</dbReference>
<dbReference type="GO" id="GO:0000428">
    <property type="term" value="C:DNA-directed RNA polymerase complex"/>
    <property type="evidence" value="ECO:0007669"/>
    <property type="project" value="UniProtKB-KW"/>
</dbReference>
<name>A0A8H9G1K0_9SPHI</name>
<evidence type="ECO:0000259" key="6">
    <source>
        <dbReference type="Pfam" id="PF08281"/>
    </source>
</evidence>
<keyword evidence="8" id="KW-1185">Reference proteome</keyword>
<dbReference type="InterPro" id="IPR014284">
    <property type="entry name" value="RNA_pol_sigma-70_dom"/>
</dbReference>
<dbReference type="InterPro" id="IPR013324">
    <property type="entry name" value="RNA_pol_sigma_r3/r4-like"/>
</dbReference>
<evidence type="ECO:0000256" key="2">
    <source>
        <dbReference type="ARBA" id="ARBA00023015"/>
    </source>
</evidence>
<organism evidence="7 8">
    <name type="scientific">Sphingobacterium cellulitidis</name>
    <dbReference type="NCBI Taxonomy" id="1768011"/>
    <lineage>
        <taxon>Bacteria</taxon>
        <taxon>Pseudomonadati</taxon>
        <taxon>Bacteroidota</taxon>
        <taxon>Sphingobacteriia</taxon>
        <taxon>Sphingobacteriales</taxon>
        <taxon>Sphingobacteriaceae</taxon>
        <taxon>Sphingobacterium</taxon>
    </lineage>
</organism>
<dbReference type="SUPFAM" id="SSF88659">
    <property type="entry name" value="Sigma3 and sigma4 domains of RNA polymerase sigma factors"/>
    <property type="match status" value="1"/>
</dbReference>